<proteinExistence type="predicted"/>
<reference evidence="1" key="1">
    <citation type="submission" date="2020-05" db="EMBL/GenBank/DDBJ databases">
        <authorList>
            <person name="Chiriac C."/>
            <person name="Salcher M."/>
            <person name="Ghai R."/>
            <person name="Kavagutti S V."/>
        </authorList>
    </citation>
    <scope>NUCLEOTIDE SEQUENCE</scope>
</reference>
<dbReference type="AlphaFoldDB" id="A0A6J6YIH1"/>
<organism evidence="1">
    <name type="scientific">freshwater metagenome</name>
    <dbReference type="NCBI Taxonomy" id="449393"/>
    <lineage>
        <taxon>unclassified sequences</taxon>
        <taxon>metagenomes</taxon>
        <taxon>ecological metagenomes</taxon>
    </lineage>
</organism>
<protein>
    <submittedName>
        <fullName evidence="1">Unannotated protein</fullName>
    </submittedName>
</protein>
<dbReference type="EMBL" id="CAFAAM010000124">
    <property type="protein sequence ID" value="CAB4808033.1"/>
    <property type="molecule type" value="Genomic_DNA"/>
</dbReference>
<sequence>MGALGDSDSPEMLGGRSVLVHVTSRVQGVGHASADHSVHGRVTVGICAEPAAASVNPNNAAARWCCAIGARDNISLSGEDGANGIEDRPRCGCAAGLHGPCKAGRESEIPDVFEHFA</sequence>
<gene>
    <name evidence="1" type="ORF">UFOPK3010_00976</name>
</gene>
<accession>A0A6J6YIH1</accession>
<name>A0A6J6YIH1_9ZZZZ</name>
<evidence type="ECO:0000313" key="1">
    <source>
        <dbReference type="EMBL" id="CAB4808033.1"/>
    </source>
</evidence>